<keyword evidence="7" id="KW-1185">Reference proteome</keyword>
<protein>
    <submittedName>
        <fullName evidence="6">Hypoxia induced protein</fullName>
    </submittedName>
</protein>
<evidence type="ECO:0000256" key="4">
    <source>
        <dbReference type="SAM" id="Phobius"/>
    </source>
</evidence>
<feature type="domain" description="HIG1" evidence="5">
    <location>
        <begin position="1"/>
        <end position="65"/>
    </location>
</feature>
<dbReference type="EMBL" id="SMAR01000060">
    <property type="protein sequence ID" value="TCT28477.1"/>
    <property type="molecule type" value="Genomic_DNA"/>
</dbReference>
<feature type="transmembrane region" description="Helical" evidence="4">
    <location>
        <begin position="44"/>
        <end position="61"/>
    </location>
</feature>
<name>A0A4V2V322_9HYPH</name>
<reference evidence="6 7" key="1">
    <citation type="submission" date="2019-03" db="EMBL/GenBank/DDBJ databases">
        <title>Freshwater and sediment microbial communities from various areas in North America, analyzing microbe dynamics in response to fracking.</title>
        <authorList>
            <person name="Lamendella R."/>
        </authorList>
    </citation>
    <scope>NUCLEOTIDE SEQUENCE [LARGE SCALE GENOMIC DNA]</scope>
    <source>
        <strain evidence="6 7">175.2</strain>
    </source>
</reference>
<organism evidence="6 7">
    <name type="scientific">Martelella mediterranea</name>
    <dbReference type="NCBI Taxonomy" id="293089"/>
    <lineage>
        <taxon>Bacteria</taxon>
        <taxon>Pseudomonadati</taxon>
        <taxon>Pseudomonadota</taxon>
        <taxon>Alphaproteobacteria</taxon>
        <taxon>Hyphomicrobiales</taxon>
        <taxon>Aurantimonadaceae</taxon>
        <taxon>Martelella</taxon>
    </lineage>
</organism>
<evidence type="ECO:0000259" key="5">
    <source>
        <dbReference type="PROSITE" id="PS51503"/>
    </source>
</evidence>
<dbReference type="Proteomes" id="UP000295097">
    <property type="component" value="Unassembled WGS sequence"/>
</dbReference>
<dbReference type="PROSITE" id="PS51503">
    <property type="entry name" value="HIG1"/>
    <property type="match status" value="1"/>
</dbReference>
<keyword evidence="2 4" id="KW-1133">Transmembrane helix</keyword>
<dbReference type="NCBIfam" id="NF033233">
    <property type="entry name" value="twin_helix"/>
    <property type="match status" value="1"/>
</dbReference>
<evidence type="ECO:0000256" key="2">
    <source>
        <dbReference type="ARBA" id="ARBA00022989"/>
    </source>
</evidence>
<evidence type="ECO:0000313" key="7">
    <source>
        <dbReference type="Proteomes" id="UP000295097"/>
    </source>
</evidence>
<accession>A0A4V2V322</accession>
<dbReference type="RefSeq" id="WP_132314234.1">
    <property type="nucleotide sequence ID" value="NZ_SMAR01000060.1"/>
</dbReference>
<dbReference type="InterPro" id="IPR007667">
    <property type="entry name" value="Hypoxia_induced_domain"/>
</dbReference>
<gene>
    <name evidence="6" type="ORF">EDC90_10607</name>
</gene>
<evidence type="ECO:0000256" key="3">
    <source>
        <dbReference type="ARBA" id="ARBA00023136"/>
    </source>
</evidence>
<sequence length="65" mass="7162">MSTITTILTIIAMLLVVFFLARGLINMMRGGSGNFSNKMMQARIAFQALAIILIMLTLWLVQSGN</sequence>
<comment type="caution">
    <text evidence="6">The sequence shown here is derived from an EMBL/GenBank/DDBJ whole genome shotgun (WGS) entry which is preliminary data.</text>
</comment>
<dbReference type="Gene3D" id="6.10.140.1320">
    <property type="match status" value="1"/>
</dbReference>
<dbReference type="OrthoDB" id="7951376at2"/>
<evidence type="ECO:0000256" key="1">
    <source>
        <dbReference type="ARBA" id="ARBA00022692"/>
    </source>
</evidence>
<dbReference type="Pfam" id="PF04588">
    <property type="entry name" value="HIG_1_N"/>
    <property type="match status" value="1"/>
</dbReference>
<keyword evidence="3 4" id="KW-0472">Membrane</keyword>
<evidence type="ECO:0000313" key="6">
    <source>
        <dbReference type="EMBL" id="TCT28477.1"/>
    </source>
</evidence>
<keyword evidence="1 4" id="KW-0812">Transmembrane</keyword>
<proteinExistence type="predicted"/>
<feature type="transmembrane region" description="Helical" evidence="4">
    <location>
        <begin position="6"/>
        <end position="24"/>
    </location>
</feature>
<dbReference type="AlphaFoldDB" id="A0A4V2V322"/>